<name>E3LG40_CAERE</name>
<dbReference type="InParanoid" id="E3LG40"/>
<keyword evidence="1" id="KW-0472">Membrane</keyword>
<dbReference type="OrthoDB" id="5868009at2759"/>
<dbReference type="HOGENOM" id="CLU_1042894_0_0_1"/>
<protein>
    <submittedName>
        <fullName evidence="2">Uncharacterized protein</fullName>
    </submittedName>
</protein>
<dbReference type="FunCoup" id="E3LG40">
    <property type="interactions" value="1810"/>
</dbReference>
<accession>E3LG40</accession>
<feature type="transmembrane region" description="Helical" evidence="1">
    <location>
        <begin position="35"/>
        <end position="58"/>
    </location>
</feature>
<evidence type="ECO:0000313" key="2">
    <source>
        <dbReference type="EMBL" id="EFO86331.1"/>
    </source>
</evidence>
<keyword evidence="1" id="KW-1133">Transmembrane helix</keyword>
<gene>
    <name evidence="2" type="ORF">CRE_01892</name>
</gene>
<organism evidence="3">
    <name type="scientific">Caenorhabditis remanei</name>
    <name type="common">Caenorhabditis vulgaris</name>
    <dbReference type="NCBI Taxonomy" id="31234"/>
    <lineage>
        <taxon>Eukaryota</taxon>
        <taxon>Metazoa</taxon>
        <taxon>Ecdysozoa</taxon>
        <taxon>Nematoda</taxon>
        <taxon>Chromadorea</taxon>
        <taxon>Rhabditida</taxon>
        <taxon>Rhabditina</taxon>
        <taxon>Rhabditomorpha</taxon>
        <taxon>Rhabditoidea</taxon>
        <taxon>Rhabditidae</taxon>
        <taxon>Peloderinae</taxon>
        <taxon>Caenorhabditis</taxon>
    </lineage>
</organism>
<proteinExistence type="predicted"/>
<dbReference type="eggNOG" id="ENOG502R9P2">
    <property type="taxonomic scope" value="Eukaryota"/>
</dbReference>
<dbReference type="EMBL" id="DS268408">
    <property type="protein sequence ID" value="EFO86331.1"/>
    <property type="molecule type" value="Genomic_DNA"/>
</dbReference>
<sequence>MSSVSEKDHEVLDDFDYGDDVSIIDRSEIVDWSTIIIKICLGLVFIGFASGCIIYSVITSEEYTHPASTNSSFFVYDVSQHCDNGTLTWTNRTGTGNDYDKVITGIAWLQDSPRKRIYHRIGIASDNKDWQVTHYVFMNHTFFVDRNGCTRLSYGYDEYLRRLGFQKIRMQRTESITIEEDDTVKVNFYEGEPSRDIQIEGMHPTIVRAYTQPDNCKTNVRFQNLSDSKLSAFTYAWEYIFPQTPDETGLFRKDYWYPEMKAGVNDEGVFEELPASCYKQTT</sequence>
<reference evidence="2" key="1">
    <citation type="submission" date="2007-07" db="EMBL/GenBank/DDBJ databases">
        <title>PCAP assembly of the Caenorhabditis remanei genome.</title>
        <authorList>
            <consortium name="The Caenorhabditis remanei Sequencing Consortium"/>
            <person name="Wilson R.K."/>
        </authorList>
    </citation>
    <scope>NUCLEOTIDE SEQUENCE [LARGE SCALE GENOMIC DNA]</scope>
    <source>
        <strain evidence="2">PB4641</strain>
    </source>
</reference>
<dbReference type="AlphaFoldDB" id="E3LG40"/>
<keyword evidence="3" id="KW-1185">Reference proteome</keyword>
<evidence type="ECO:0000256" key="1">
    <source>
        <dbReference type="SAM" id="Phobius"/>
    </source>
</evidence>
<keyword evidence="1" id="KW-0812">Transmembrane</keyword>
<evidence type="ECO:0000313" key="3">
    <source>
        <dbReference type="Proteomes" id="UP000008281"/>
    </source>
</evidence>
<dbReference type="Proteomes" id="UP000008281">
    <property type="component" value="Unassembled WGS sequence"/>
</dbReference>
<dbReference type="OMA" id="LFRKDYW"/>